<dbReference type="Gene3D" id="3.20.20.190">
    <property type="entry name" value="Phosphatidylinositol (PI) phosphodiesterase"/>
    <property type="match status" value="1"/>
</dbReference>
<dbReference type="InterPro" id="IPR030395">
    <property type="entry name" value="GP_PDE_dom"/>
</dbReference>
<evidence type="ECO:0000256" key="1">
    <source>
        <dbReference type="ARBA" id="ARBA00007277"/>
    </source>
</evidence>
<feature type="domain" description="GP-PDE" evidence="8">
    <location>
        <begin position="105"/>
        <end position="431"/>
    </location>
</feature>
<reference evidence="9 10" key="1">
    <citation type="submission" date="2018-03" db="EMBL/GenBank/DDBJ databases">
        <authorList>
            <person name="Guldener U."/>
        </authorList>
    </citation>
    <scope>NUCLEOTIDE SEQUENCE [LARGE SCALE GENOMIC DNA]</scope>
    <source>
        <strain evidence="9 10">DAOM196992</strain>
    </source>
</reference>
<evidence type="ECO:0000256" key="4">
    <source>
        <dbReference type="ARBA" id="ARBA00022798"/>
    </source>
</evidence>
<evidence type="ECO:0000313" key="9">
    <source>
        <dbReference type="EMBL" id="SPO36789.1"/>
    </source>
</evidence>
<dbReference type="PROSITE" id="PS51704">
    <property type="entry name" value="GP_PDE"/>
    <property type="match status" value="1"/>
</dbReference>
<sequence length="463" mass="50547">MLLRPLLAFCSTAFALAAAAPAAIQGDQQTLVLARADANSTAGSTALATERGPSKVFSVPPSIIVPKVKNVQVGERPYFLVSNMTDSPLKKRLESCSEDPLRVTQFSISHRGAALQFPEHTVQGVHAAARQGAGVIECDASFTKDRKLVCRHSQCDLHTSTNILAIPELAAKCNQTFVPASGNKPASAQCCTSDITLAEFKSLCGKQDGFNASATRPEDFLYGTPAWRTELYDTCGELMTHQDYIREVDALGLSFTTEAKAPVVAMPFQGEYTQDEFLDQIVDEFKQANVHPSRVWLQSFRLSDVVYWVQKHPDFGRQAIFLDERTDTPEGLVNATALSTMQSIAAQGVQIIAPAFPWLLTVDNATNEIVPSEYAKNAKEAGLKIITWSLERSGPLAKVASGKDYYYTTLWSVIKSDGQLMDVVHALASKVKVLGMFSDWPATVTYYANCFGLLGGYQDPDRN</sequence>
<dbReference type="PANTHER" id="PTHR43620:SF7">
    <property type="entry name" value="GLYCEROPHOSPHODIESTER PHOSPHODIESTERASE GDPD5-RELATED"/>
    <property type="match status" value="1"/>
</dbReference>
<dbReference type="AlphaFoldDB" id="A0A5C3F047"/>
<accession>A0A5C3F047</accession>
<comment type="catalytic activity">
    <reaction evidence="6">
        <text>a sn-glycero-3-phosphodiester + H2O = an alcohol + sn-glycerol 3-phosphate + H(+)</text>
        <dbReference type="Rhea" id="RHEA:12969"/>
        <dbReference type="ChEBI" id="CHEBI:15377"/>
        <dbReference type="ChEBI" id="CHEBI:15378"/>
        <dbReference type="ChEBI" id="CHEBI:30879"/>
        <dbReference type="ChEBI" id="CHEBI:57597"/>
        <dbReference type="ChEBI" id="CHEBI:83408"/>
        <dbReference type="EC" id="3.1.4.46"/>
    </reaction>
</comment>
<gene>
    <name evidence="9" type="ORF">PSFLO_02260</name>
</gene>
<dbReference type="OrthoDB" id="1058301at2759"/>
<proteinExistence type="inferred from homology"/>
<evidence type="ECO:0000256" key="3">
    <source>
        <dbReference type="ARBA" id="ARBA00022729"/>
    </source>
</evidence>
<evidence type="ECO:0000259" key="8">
    <source>
        <dbReference type="PROSITE" id="PS51704"/>
    </source>
</evidence>
<dbReference type="InterPro" id="IPR017946">
    <property type="entry name" value="PLC-like_Pdiesterase_TIM-brl"/>
</dbReference>
<name>A0A5C3F047_9BASI</name>
<evidence type="ECO:0000256" key="7">
    <source>
        <dbReference type="SAM" id="SignalP"/>
    </source>
</evidence>
<feature type="signal peptide" evidence="7">
    <location>
        <begin position="1"/>
        <end position="17"/>
    </location>
</feature>
<dbReference type="PANTHER" id="PTHR43620">
    <property type="entry name" value="GLYCEROPHOSPHORYL DIESTER PHOSPHODIESTERASE"/>
    <property type="match status" value="1"/>
</dbReference>
<keyword evidence="5" id="KW-0378">Hydrolase</keyword>
<evidence type="ECO:0000256" key="5">
    <source>
        <dbReference type="ARBA" id="ARBA00022801"/>
    </source>
</evidence>
<dbReference type="GO" id="GO:0008889">
    <property type="term" value="F:glycerophosphodiester phosphodiesterase activity"/>
    <property type="evidence" value="ECO:0007669"/>
    <property type="project" value="UniProtKB-EC"/>
</dbReference>
<dbReference type="EMBL" id="OOIP01000005">
    <property type="protein sequence ID" value="SPO36789.1"/>
    <property type="molecule type" value="Genomic_DNA"/>
</dbReference>
<dbReference type="SUPFAM" id="SSF51695">
    <property type="entry name" value="PLC-like phosphodiesterases"/>
    <property type="match status" value="1"/>
</dbReference>
<dbReference type="Proteomes" id="UP000323386">
    <property type="component" value="Unassembled WGS sequence"/>
</dbReference>
<keyword evidence="10" id="KW-1185">Reference proteome</keyword>
<comment type="similarity">
    <text evidence="1">Belongs to the glycerophosphoryl diester phosphodiesterase family.</text>
</comment>
<dbReference type="GO" id="GO:0006071">
    <property type="term" value="P:glycerol metabolic process"/>
    <property type="evidence" value="ECO:0007669"/>
    <property type="project" value="UniProtKB-KW"/>
</dbReference>
<dbReference type="GO" id="GO:0006629">
    <property type="term" value="P:lipid metabolic process"/>
    <property type="evidence" value="ECO:0007669"/>
    <property type="project" value="InterPro"/>
</dbReference>
<dbReference type="EC" id="3.1.4.46" evidence="2"/>
<evidence type="ECO:0000256" key="2">
    <source>
        <dbReference type="ARBA" id="ARBA00012247"/>
    </source>
</evidence>
<dbReference type="Pfam" id="PF03009">
    <property type="entry name" value="GDPD"/>
    <property type="match status" value="1"/>
</dbReference>
<keyword evidence="4" id="KW-0319">Glycerol metabolism</keyword>
<organism evidence="9 10">
    <name type="scientific">Pseudozyma flocculosa</name>
    <dbReference type="NCBI Taxonomy" id="84751"/>
    <lineage>
        <taxon>Eukaryota</taxon>
        <taxon>Fungi</taxon>
        <taxon>Dikarya</taxon>
        <taxon>Basidiomycota</taxon>
        <taxon>Ustilaginomycotina</taxon>
        <taxon>Ustilaginomycetes</taxon>
        <taxon>Ustilaginales</taxon>
        <taxon>Ustilaginaceae</taxon>
        <taxon>Pseudozyma</taxon>
    </lineage>
</organism>
<keyword evidence="3 7" id="KW-0732">Signal</keyword>
<feature type="chain" id="PRO_5022958992" description="glycerophosphodiester phosphodiesterase" evidence="7">
    <location>
        <begin position="18"/>
        <end position="463"/>
    </location>
</feature>
<evidence type="ECO:0000313" key="10">
    <source>
        <dbReference type="Proteomes" id="UP000323386"/>
    </source>
</evidence>
<protein>
    <recommendedName>
        <fullName evidence="2">glycerophosphodiester phosphodiesterase</fullName>
        <ecNumber evidence="2">3.1.4.46</ecNumber>
    </recommendedName>
</protein>
<evidence type="ECO:0000256" key="6">
    <source>
        <dbReference type="ARBA" id="ARBA00047512"/>
    </source>
</evidence>